<evidence type="ECO:0000313" key="2">
    <source>
        <dbReference type="Proteomes" id="UP000749646"/>
    </source>
</evidence>
<protein>
    <submittedName>
        <fullName evidence="1">Uncharacterized protein</fullName>
    </submittedName>
</protein>
<accession>A0A9P6LNL3</accession>
<gene>
    <name evidence="1" type="ORF">BGZ65_000923</name>
</gene>
<organism evidence="1 2">
    <name type="scientific">Modicella reniformis</name>
    <dbReference type="NCBI Taxonomy" id="1440133"/>
    <lineage>
        <taxon>Eukaryota</taxon>
        <taxon>Fungi</taxon>
        <taxon>Fungi incertae sedis</taxon>
        <taxon>Mucoromycota</taxon>
        <taxon>Mortierellomycotina</taxon>
        <taxon>Mortierellomycetes</taxon>
        <taxon>Mortierellales</taxon>
        <taxon>Mortierellaceae</taxon>
        <taxon>Modicella</taxon>
    </lineage>
</organism>
<comment type="caution">
    <text evidence="1">The sequence shown here is derived from an EMBL/GenBank/DDBJ whole genome shotgun (WGS) entry which is preliminary data.</text>
</comment>
<keyword evidence="2" id="KW-1185">Reference proteome</keyword>
<dbReference type="EMBL" id="JAAAHW010012270">
    <property type="protein sequence ID" value="KAF9915059.1"/>
    <property type="molecule type" value="Genomic_DNA"/>
</dbReference>
<dbReference type="Proteomes" id="UP000749646">
    <property type="component" value="Unassembled WGS sequence"/>
</dbReference>
<dbReference type="OrthoDB" id="2438837at2759"/>
<feature type="non-terminal residue" evidence="1">
    <location>
        <position position="181"/>
    </location>
</feature>
<reference evidence="1" key="1">
    <citation type="journal article" date="2020" name="Fungal Divers.">
        <title>Resolving the Mortierellaceae phylogeny through synthesis of multi-gene phylogenetics and phylogenomics.</title>
        <authorList>
            <person name="Vandepol N."/>
            <person name="Liber J."/>
            <person name="Desiro A."/>
            <person name="Na H."/>
            <person name="Kennedy M."/>
            <person name="Barry K."/>
            <person name="Grigoriev I.V."/>
            <person name="Miller A.N."/>
            <person name="O'Donnell K."/>
            <person name="Stajich J.E."/>
            <person name="Bonito G."/>
        </authorList>
    </citation>
    <scope>NUCLEOTIDE SEQUENCE</scope>
    <source>
        <strain evidence="1">MES-2147</strain>
    </source>
</reference>
<sequence>MEKNLEKGIWAPQKVMRRIDKGLKGIIQLSEQEKHDLSVGLSQEPSFGVCRCRTEADVCMGHGTDSSSIAISGDSDLFVYTDIGTTIRPLPRRRRVFAIYEKIQVLQALDLPSSQHLVLFDIVNNNDYNNDAHGLGPFKNLRIVQSLQEDQSIVMLNEYIHTAASIIKSGLWMQRSIRLNF</sequence>
<proteinExistence type="predicted"/>
<name>A0A9P6LNL3_9FUNG</name>
<dbReference type="AlphaFoldDB" id="A0A9P6LNL3"/>
<evidence type="ECO:0000313" key="1">
    <source>
        <dbReference type="EMBL" id="KAF9915059.1"/>
    </source>
</evidence>